<dbReference type="InterPro" id="IPR006400">
    <property type="entry name" value="Hopene-cyclase"/>
</dbReference>
<feature type="domain" description="Squalene cyclase C-terminal" evidence="3">
    <location>
        <begin position="333"/>
        <end position="639"/>
    </location>
</feature>
<protein>
    <submittedName>
        <fullName evidence="5">Squalene cyclase</fullName>
    </submittedName>
</protein>
<dbReference type="GO" id="GO:0016866">
    <property type="term" value="F:intramolecular transferase activity"/>
    <property type="evidence" value="ECO:0007669"/>
    <property type="project" value="InterPro"/>
</dbReference>
<dbReference type="Gene3D" id="3.30.559.10">
    <property type="entry name" value="Chloramphenicol acetyltransferase-like domain"/>
    <property type="match status" value="2"/>
</dbReference>
<dbReference type="AlphaFoldDB" id="A0A5N6ZBF9"/>
<dbReference type="InterPro" id="IPR008930">
    <property type="entry name" value="Terpenoid_cyclase/PrenylTrfase"/>
</dbReference>
<dbReference type="GO" id="GO:0016104">
    <property type="term" value="P:triterpenoid biosynthetic process"/>
    <property type="evidence" value="ECO:0007669"/>
    <property type="project" value="InterPro"/>
</dbReference>
<dbReference type="GO" id="GO:0005811">
    <property type="term" value="C:lipid droplet"/>
    <property type="evidence" value="ECO:0007669"/>
    <property type="project" value="InterPro"/>
</dbReference>
<evidence type="ECO:0000259" key="4">
    <source>
        <dbReference type="Pfam" id="PF13249"/>
    </source>
</evidence>
<dbReference type="Gene3D" id="1.50.10.20">
    <property type="match status" value="2"/>
</dbReference>
<evidence type="ECO:0000259" key="3">
    <source>
        <dbReference type="Pfam" id="PF13243"/>
    </source>
</evidence>
<dbReference type="InterPro" id="IPR032696">
    <property type="entry name" value="SQ_cyclase_C"/>
</dbReference>
<dbReference type="NCBIfam" id="TIGR01787">
    <property type="entry name" value="squalene_cyclas"/>
    <property type="match status" value="1"/>
</dbReference>
<accession>A0A5N6ZBF9</accession>
<dbReference type="PANTHER" id="PTHR11764">
    <property type="entry name" value="TERPENE CYCLASE/MUTASE FAMILY MEMBER"/>
    <property type="match status" value="1"/>
</dbReference>
<evidence type="ECO:0000256" key="1">
    <source>
        <dbReference type="ARBA" id="ARBA00022737"/>
    </source>
</evidence>
<dbReference type="NCBIfam" id="TIGR01507">
    <property type="entry name" value="hopene_cyclase"/>
    <property type="match status" value="1"/>
</dbReference>
<evidence type="ECO:0000313" key="6">
    <source>
        <dbReference type="Proteomes" id="UP000327118"/>
    </source>
</evidence>
<dbReference type="InterPro" id="IPR032697">
    <property type="entry name" value="SQ_cyclase_N"/>
</dbReference>
<proteinExistence type="predicted"/>
<dbReference type="SFLD" id="SFLDG01016">
    <property type="entry name" value="Prenyltransferase_Like_2"/>
    <property type="match status" value="1"/>
</dbReference>
<keyword evidence="6" id="KW-1185">Reference proteome</keyword>
<dbReference type="Pfam" id="PF02458">
    <property type="entry name" value="Transferase"/>
    <property type="match status" value="1"/>
</dbReference>
<dbReference type="SUPFAM" id="SSF48239">
    <property type="entry name" value="Terpenoid cyclases/Protein prenyltransferases"/>
    <property type="match status" value="2"/>
</dbReference>
<evidence type="ECO:0000313" key="5">
    <source>
        <dbReference type="EMBL" id="KAE8353390.1"/>
    </source>
</evidence>
<dbReference type="PANTHER" id="PTHR11764:SF82">
    <property type="entry name" value="TERPENE CYCLASE_MUTASE FAMILY MEMBER"/>
    <property type="match status" value="1"/>
</dbReference>
<dbReference type="Proteomes" id="UP000327118">
    <property type="component" value="Unassembled WGS sequence"/>
</dbReference>
<keyword evidence="1" id="KW-0677">Repeat</keyword>
<dbReference type="Pfam" id="PF13249">
    <property type="entry name" value="SQHop_cyclase_N"/>
    <property type="match status" value="1"/>
</dbReference>
<dbReference type="OrthoDB" id="21502at2759"/>
<dbReference type="CDD" id="cd02892">
    <property type="entry name" value="SQCY_1"/>
    <property type="match status" value="1"/>
</dbReference>
<gene>
    <name evidence="5" type="ORF">BDV28DRAFT_157076</name>
</gene>
<dbReference type="Pfam" id="PF13243">
    <property type="entry name" value="SQHop_cyclase_C"/>
    <property type="match status" value="1"/>
</dbReference>
<dbReference type="InterPro" id="IPR018333">
    <property type="entry name" value="Squalene_cyclase"/>
</dbReference>
<keyword evidence="2" id="KW-0413">Isomerase</keyword>
<dbReference type="InterPro" id="IPR023213">
    <property type="entry name" value="CAT-like_dom_sf"/>
</dbReference>
<evidence type="ECO:0000256" key="2">
    <source>
        <dbReference type="ARBA" id="ARBA00023235"/>
    </source>
</evidence>
<dbReference type="EMBL" id="ML739099">
    <property type="protein sequence ID" value="KAE8353390.1"/>
    <property type="molecule type" value="Genomic_DNA"/>
</dbReference>
<sequence length="1141" mass="128646">MEKGHAEHSLTAERENLMEEVAHTLTLASDYALGSVHSDGHWCGELKSNTTITAEYIFLRQALGLDLKTDNAAYCRFLLSEQNPDGSWGVAPEHPGDVSTTTETYLALKILGVKKNLPAMQRARTFVLKTGGVAAVRVFTRIFLATFGLFPWDAVPQLPVELILLPSASPINIYKFASWARGTIAPLLIICHHQPVYALPNGTSAENNYLDELWHDPKKKDVPYGPSLGALLGQRDVTGFAFSVVDKILFQLNGLRSIPFLRRYARQQCIQWIQDRQETTGDWAGIFPPMHGSVYALMLEGYKLDDQPVRLAIQALENFAWEDERGKRVQACVSPVWDTALMSIGLCDAMATVRPTLDRAIAWIKDHQLLEPHGDWRVYRPQLVPGGFSFEYTNTWYPDVDDTAAVVLAQVKHDPESITSDSVMKAAQWIVGMQNPDGGWAAFDVENDRLFLNKIPFSDMDSLCDTSCADITGRILEAFGLMMQRTRFHPMLSDACQRGIKYLASVQEPNGSWFGRWGCNYIYGTSHALCGLAYFHEADPLVRPALRWLIAKQNSDGGWGESVLSYKDPNAPSARSTASQTAWALMGLLAHLPPTDSAIERGIQYLVSSQAPENGMGYSWPEPRYTGTGFPNHFYLGRYSFCKMGLFSDLLRRRPATVPTDRIIPLRFWDDLPYLRAFSHDFTFRFDDVLDVTKLQDSLKRLLEIGDWGQLGARLRWNDKGKLEYHIPSQYDEKRPAFRFTTTQHVTSINDHSLGARLPRAGQKQLFRAPSAAEFGPLVRSAESPRVLSDWVYSDRPQLHIHVVRFQDATLLTVTYPHTLMDAVGRSAFLQAWTAVLRGREDAVPAFHGFDRDPLSSLGRAPTKKYKNSHLLLAGISLVVFGIRYMLELLWFREEEHAIRVPGRPVDRMRDAARDEVALQKNRKERPFLSEGDILVSWWTRAVVNALQPAPDRPIMLMSVFNVLGLFPDWFDQKSAYIGNAIFPSYTLLSVHQLLHETLGFVAMQHRQALIEHRTQDQVQALAAIQRASFRATTPLFGKSTLLLLACSNHHKARFFQLDFSAAVVAPGVPVGERTNQLGRPSYINIIEHRNGYPTRNVLRVVGRDSAGDWWLTCRVRAEAWPAIERQLLTLIEEDEADCVL</sequence>
<feature type="domain" description="Squalene cyclase N-terminal" evidence="4">
    <location>
        <begin position="27"/>
        <end position="324"/>
    </location>
</feature>
<name>A0A5N6ZBF9_9EURO</name>
<organism evidence="5 6">
    <name type="scientific">Aspergillus coremiiformis</name>
    <dbReference type="NCBI Taxonomy" id="138285"/>
    <lineage>
        <taxon>Eukaryota</taxon>
        <taxon>Fungi</taxon>
        <taxon>Dikarya</taxon>
        <taxon>Ascomycota</taxon>
        <taxon>Pezizomycotina</taxon>
        <taxon>Eurotiomycetes</taxon>
        <taxon>Eurotiomycetidae</taxon>
        <taxon>Eurotiales</taxon>
        <taxon>Aspergillaceae</taxon>
        <taxon>Aspergillus</taxon>
        <taxon>Aspergillus subgen. Circumdati</taxon>
    </lineage>
</organism>
<reference evidence="6" key="1">
    <citation type="submission" date="2019-04" db="EMBL/GenBank/DDBJ databases">
        <title>Friends and foes A comparative genomics studyof 23 Aspergillus species from section Flavi.</title>
        <authorList>
            <consortium name="DOE Joint Genome Institute"/>
            <person name="Kjaerbolling I."/>
            <person name="Vesth T."/>
            <person name="Frisvad J.C."/>
            <person name="Nybo J.L."/>
            <person name="Theobald S."/>
            <person name="Kildgaard S."/>
            <person name="Isbrandt T."/>
            <person name="Kuo A."/>
            <person name="Sato A."/>
            <person name="Lyhne E.K."/>
            <person name="Kogle M.E."/>
            <person name="Wiebenga A."/>
            <person name="Kun R.S."/>
            <person name="Lubbers R.J."/>
            <person name="Makela M.R."/>
            <person name="Barry K."/>
            <person name="Chovatia M."/>
            <person name="Clum A."/>
            <person name="Daum C."/>
            <person name="Haridas S."/>
            <person name="He G."/>
            <person name="LaButti K."/>
            <person name="Lipzen A."/>
            <person name="Mondo S."/>
            <person name="Riley R."/>
            <person name="Salamov A."/>
            <person name="Simmons B.A."/>
            <person name="Magnuson J.K."/>
            <person name="Henrissat B."/>
            <person name="Mortensen U.H."/>
            <person name="Larsen T.O."/>
            <person name="Devries R.P."/>
            <person name="Grigoriev I.V."/>
            <person name="Machida M."/>
            <person name="Baker S.E."/>
            <person name="Andersen M.R."/>
        </authorList>
    </citation>
    <scope>NUCLEOTIDE SEQUENCE [LARGE SCALE GENOMIC DNA]</scope>
    <source>
        <strain evidence="6">CBS 553.77</strain>
    </source>
</reference>